<name>A0A3P7QQS6_DIBLA</name>
<dbReference type="Pfam" id="PF00233">
    <property type="entry name" value="PDEase_I"/>
    <property type="match status" value="1"/>
</dbReference>
<sequence>MLHCSDLNSCTRSFDLYQQWTYRVMEEFFRQGDMEKARGIEVSAMCDRDSVSIDKCQVSLPAWAFT</sequence>
<organism evidence="5 6">
    <name type="scientific">Dibothriocephalus latus</name>
    <name type="common">Fish tapeworm</name>
    <name type="synonym">Diphyllobothrium latum</name>
    <dbReference type="NCBI Taxonomy" id="60516"/>
    <lineage>
        <taxon>Eukaryota</taxon>
        <taxon>Metazoa</taxon>
        <taxon>Spiralia</taxon>
        <taxon>Lophotrochozoa</taxon>
        <taxon>Platyhelminthes</taxon>
        <taxon>Cestoda</taxon>
        <taxon>Eucestoda</taxon>
        <taxon>Diphyllobothriidea</taxon>
        <taxon>Diphyllobothriidae</taxon>
        <taxon>Dibothriocephalus</taxon>
    </lineage>
</organism>
<dbReference type="Gene3D" id="1.10.1300.10">
    <property type="entry name" value="3'5'-cyclic nucleotide phosphodiesterase, catalytic domain"/>
    <property type="match status" value="1"/>
</dbReference>
<evidence type="ECO:0000313" key="5">
    <source>
        <dbReference type="EMBL" id="VDN32299.1"/>
    </source>
</evidence>
<gene>
    <name evidence="5" type="ORF">DILT_LOCUS15946</name>
</gene>
<evidence type="ECO:0000256" key="1">
    <source>
        <dbReference type="ARBA" id="ARBA00022723"/>
    </source>
</evidence>
<evidence type="ECO:0000256" key="2">
    <source>
        <dbReference type="ARBA" id="ARBA00022801"/>
    </source>
</evidence>
<evidence type="ECO:0000256" key="3">
    <source>
        <dbReference type="PIRSR" id="PIRSR623088-3"/>
    </source>
</evidence>
<reference evidence="5 6" key="1">
    <citation type="submission" date="2018-11" db="EMBL/GenBank/DDBJ databases">
        <authorList>
            <consortium name="Pathogen Informatics"/>
        </authorList>
    </citation>
    <scope>NUCLEOTIDE SEQUENCE [LARGE SCALE GENOMIC DNA]</scope>
</reference>
<keyword evidence="6" id="KW-1185">Reference proteome</keyword>
<proteinExistence type="predicted"/>
<feature type="binding site" evidence="3">
    <location>
        <position position="6"/>
    </location>
    <ligand>
        <name>Zn(2+)</name>
        <dbReference type="ChEBI" id="CHEBI:29105"/>
        <label>1</label>
    </ligand>
</feature>
<evidence type="ECO:0000313" key="6">
    <source>
        <dbReference type="Proteomes" id="UP000281553"/>
    </source>
</evidence>
<feature type="domain" description="PDEase" evidence="4">
    <location>
        <begin position="1"/>
        <end position="66"/>
    </location>
</feature>
<evidence type="ECO:0000259" key="4">
    <source>
        <dbReference type="PROSITE" id="PS51845"/>
    </source>
</evidence>
<dbReference type="EMBL" id="UYRU01081961">
    <property type="protein sequence ID" value="VDN32299.1"/>
    <property type="molecule type" value="Genomic_DNA"/>
</dbReference>
<accession>A0A3P7QQS6</accession>
<dbReference type="PANTHER" id="PTHR11347">
    <property type="entry name" value="CYCLIC NUCLEOTIDE PHOSPHODIESTERASE"/>
    <property type="match status" value="1"/>
</dbReference>
<dbReference type="PRINTS" id="PR00387">
    <property type="entry name" value="PDIESTERASE1"/>
</dbReference>
<dbReference type="GO" id="GO:0046872">
    <property type="term" value="F:metal ion binding"/>
    <property type="evidence" value="ECO:0007669"/>
    <property type="project" value="UniProtKB-KW"/>
</dbReference>
<dbReference type="InterPro" id="IPR023088">
    <property type="entry name" value="PDEase"/>
</dbReference>
<dbReference type="AlphaFoldDB" id="A0A3P7QQS6"/>
<dbReference type="GO" id="GO:0004114">
    <property type="term" value="F:3',5'-cyclic-nucleotide phosphodiesterase activity"/>
    <property type="evidence" value="ECO:0007669"/>
    <property type="project" value="InterPro"/>
</dbReference>
<keyword evidence="1 3" id="KW-0479">Metal-binding</keyword>
<dbReference type="OrthoDB" id="189220at2759"/>
<dbReference type="InterPro" id="IPR036971">
    <property type="entry name" value="PDEase_catalytic_dom_sf"/>
</dbReference>
<dbReference type="SUPFAM" id="SSF109604">
    <property type="entry name" value="HD-domain/PDEase-like"/>
    <property type="match status" value="1"/>
</dbReference>
<dbReference type="PROSITE" id="PS51845">
    <property type="entry name" value="PDEASE_I_2"/>
    <property type="match status" value="1"/>
</dbReference>
<protein>
    <recommendedName>
        <fullName evidence="4">PDEase domain-containing protein</fullName>
    </recommendedName>
</protein>
<dbReference type="GO" id="GO:0007165">
    <property type="term" value="P:signal transduction"/>
    <property type="evidence" value="ECO:0007669"/>
    <property type="project" value="InterPro"/>
</dbReference>
<keyword evidence="2" id="KW-0378">Hydrolase</keyword>
<dbReference type="Proteomes" id="UP000281553">
    <property type="component" value="Unassembled WGS sequence"/>
</dbReference>
<dbReference type="InterPro" id="IPR002073">
    <property type="entry name" value="PDEase_catalytic_dom"/>
</dbReference>